<keyword evidence="2" id="KW-1185">Reference proteome</keyword>
<dbReference type="Proteomes" id="UP000585437">
    <property type="component" value="Unassembled WGS sequence"/>
</dbReference>
<accession>A0A7X0JQB5</accession>
<name>A0A7X0JQB5_9HYPH</name>
<dbReference type="Gene3D" id="3.20.20.80">
    <property type="entry name" value="Glycosidases"/>
    <property type="match status" value="1"/>
</dbReference>
<evidence type="ECO:0000313" key="1">
    <source>
        <dbReference type="EMBL" id="MBB6511209.1"/>
    </source>
</evidence>
<proteinExistence type="predicted"/>
<dbReference type="InterPro" id="IPR017853">
    <property type="entry name" value="GH"/>
</dbReference>
<dbReference type="SUPFAM" id="SSF51445">
    <property type="entry name" value="(Trans)glycosidases"/>
    <property type="match status" value="1"/>
</dbReference>
<organism evidence="1 2">
    <name type="scientific">Rhizobium soli</name>
    <dbReference type="NCBI Taxonomy" id="424798"/>
    <lineage>
        <taxon>Bacteria</taxon>
        <taxon>Pseudomonadati</taxon>
        <taxon>Pseudomonadota</taxon>
        <taxon>Alphaproteobacteria</taxon>
        <taxon>Hyphomicrobiales</taxon>
        <taxon>Rhizobiaceae</taxon>
        <taxon>Rhizobium/Agrobacterium group</taxon>
        <taxon>Rhizobium</taxon>
    </lineage>
</organism>
<comment type="caution">
    <text evidence="1">The sequence shown here is derived from an EMBL/GenBank/DDBJ whole genome shotgun (WGS) entry which is preliminary data.</text>
</comment>
<sequence length="347" mass="38325">MAEVDVMCTPSEDGAKSLTSSTRSDAVVVLKAMDLTRQLPLPLRLAGLFRSNIMAGFECGLVHRGRHDLLVTTGHTVDARLADHLRIVRQHGLLTIRDGLVPGHHALARLAAARDAGVQAIWDLSHYHRNQDPVRCARIASEAALAVNGNEKLWLCPVNEPSLYPMIAGMPRHEAVEMAVLMAKVARDHHPDVGILTNDPITGVGERQFEATDAIVSAVDVDVVGVNYYPHTARTSLVKVLLATWRRYRKPIMVSETSWHDGHPIHHRRYPGLNKGGWLRHVLEQVDIAVFHGAVIAGVCWYPIVDCPPWHRPFSGDRWSHGLIRSDLSVDPNLSAELAAIRFRAAA</sequence>
<evidence type="ECO:0008006" key="3">
    <source>
        <dbReference type="Google" id="ProtNLM"/>
    </source>
</evidence>
<evidence type="ECO:0000313" key="2">
    <source>
        <dbReference type="Proteomes" id="UP000585437"/>
    </source>
</evidence>
<protein>
    <recommendedName>
        <fullName evidence="3">Arabinogalactan endo-beta-1,4-galactanase</fullName>
    </recommendedName>
</protein>
<gene>
    <name evidence="1" type="ORF">F4695_004607</name>
</gene>
<reference evidence="1 2" key="1">
    <citation type="submission" date="2020-08" db="EMBL/GenBank/DDBJ databases">
        <title>The Agave Microbiome: Exploring the role of microbial communities in plant adaptations to desert environments.</title>
        <authorList>
            <person name="Partida-Martinez L.P."/>
        </authorList>
    </citation>
    <scope>NUCLEOTIDE SEQUENCE [LARGE SCALE GENOMIC DNA]</scope>
    <source>
        <strain evidence="1 2">AS3.12</strain>
    </source>
</reference>
<dbReference type="EMBL" id="JACHBU010000024">
    <property type="protein sequence ID" value="MBB6511209.1"/>
    <property type="molecule type" value="Genomic_DNA"/>
</dbReference>
<dbReference type="RefSeq" id="WP_184656183.1">
    <property type="nucleotide sequence ID" value="NZ_JACHBU010000024.1"/>
</dbReference>
<dbReference type="AlphaFoldDB" id="A0A7X0JQB5"/>